<organism evidence="1 2">
    <name type="scientific">Arthrobacter nitrophenolicus</name>
    <dbReference type="NCBI Taxonomy" id="683150"/>
    <lineage>
        <taxon>Bacteria</taxon>
        <taxon>Bacillati</taxon>
        <taxon>Actinomycetota</taxon>
        <taxon>Actinomycetes</taxon>
        <taxon>Micrococcales</taxon>
        <taxon>Micrococcaceae</taxon>
        <taxon>Arthrobacter</taxon>
    </lineage>
</organism>
<dbReference type="Proteomes" id="UP001549207">
    <property type="component" value="Unassembled WGS sequence"/>
</dbReference>
<keyword evidence="2" id="KW-1185">Reference proteome</keyword>
<name>A0ACC6TKT1_9MICC</name>
<accession>A0ACC6TKT1</accession>
<sequence length="716" mass="75907">MSFPHAKRPALDGLFKPTSIAIMGASSRSAWAKTVLGNLRAGGYGGEVRLVGRRVETVFGLPTVAAMADLDIVPDVAFILVRAEFVLGALKEAADFGVTRFVVLAAGFGEAGTEGKTLEHEISEYCRERGLVLLGPNNMGFVNFSGRVFGFGLSVPETPVGGISLVSQSGALAYQMIAHMPTRLVGLDHVITVGNEAVLDVAACIDYLIDQDSTKVICLYVHAIRSPLEFATACRRAALAGKPVIVFKAGFGEQSARAAVAHTGGLVGDDRIIEAVLQQVGAVRCTSLEDLVTTAALFEGYGELPGVRAAVVTGAGSACEVFTDRADRLGLDLPTINEETADALRAAGLPTFATAQNPLDVTAAVTIDAKEILPELARILADDPSVDILITQGIGLATPTYLNPDRRGLAEAHLRLAASTSKPVLAFADMAMNADPADMELRLELGTPPVIESIDRGLEALHALDRWSQRRRQLLNEGELSTDTPEITIPDDRRWSEATARQVLSQFGVPIAPSTLVTSVDDIGKVSAAYGFPLVAKICSPEIVHKSDIGGVILNIRDEEEARAAFKTLTERAREHHPDARIEGVLLGPMRPPGVELIMGVTRDSEWGLVLALGLGGVWVEVLEDVALRPLPVSRHDVSEMLSELRAAPLLDGARGTEPADREAIADAVLSFAGAAWALREAGLEAMESNPVVVRGADVEALDVLVIFAQPPPMVA</sequence>
<gene>
    <name evidence="1" type="ORF">ABIC98_003911</name>
</gene>
<reference evidence="1" key="1">
    <citation type="submission" date="2024-06" db="EMBL/GenBank/DDBJ databases">
        <title>Genomic Encyclopedia of Type Strains, Phase IV (KMG-IV): sequencing the most valuable type-strain genomes for metagenomic binning, comparative biology and taxonomic classification.</title>
        <authorList>
            <person name="Goeker M."/>
        </authorList>
    </citation>
    <scope>NUCLEOTIDE SEQUENCE</scope>
    <source>
        <strain evidence="1">SJCon</strain>
    </source>
</reference>
<dbReference type="EMBL" id="JBEPNJ010000024">
    <property type="protein sequence ID" value="MET3774238.1"/>
    <property type="molecule type" value="Genomic_DNA"/>
</dbReference>
<evidence type="ECO:0000313" key="1">
    <source>
        <dbReference type="EMBL" id="MET3774238.1"/>
    </source>
</evidence>
<comment type="caution">
    <text evidence="1">The sequence shown here is derived from an EMBL/GenBank/DDBJ whole genome shotgun (WGS) entry which is preliminary data.</text>
</comment>
<proteinExistence type="predicted"/>
<evidence type="ECO:0000313" key="2">
    <source>
        <dbReference type="Proteomes" id="UP001549207"/>
    </source>
</evidence>
<protein>
    <submittedName>
        <fullName evidence="1">Acyl-CoA synthetase (NDP forming)</fullName>
    </submittedName>
</protein>